<evidence type="ECO:0000313" key="3">
    <source>
        <dbReference type="EMBL" id="MST50497.1"/>
    </source>
</evidence>
<proteinExistence type="predicted"/>
<name>A0A7K0K4U2_9ACTO</name>
<dbReference type="PANTHER" id="PTHR30032">
    <property type="entry name" value="N-ACETYLMURAMOYL-L-ALANINE AMIDASE-RELATED"/>
    <property type="match status" value="1"/>
</dbReference>
<comment type="caution">
    <text evidence="3">The sequence shown here is derived from an EMBL/GenBank/DDBJ whole genome shotgun (WGS) entry which is preliminary data.</text>
</comment>
<evidence type="ECO:0000313" key="4">
    <source>
        <dbReference type="Proteomes" id="UP000442535"/>
    </source>
</evidence>
<evidence type="ECO:0000256" key="1">
    <source>
        <dbReference type="SAM" id="MobiDB-lite"/>
    </source>
</evidence>
<dbReference type="InterPro" id="IPR007253">
    <property type="entry name" value="Cell_wall-bd_2"/>
</dbReference>
<dbReference type="AlphaFoldDB" id="A0A7K0K4U2"/>
<gene>
    <name evidence="3" type="ORF">FYJ63_09740</name>
</gene>
<feature type="chain" id="PRO_5039232513" evidence="2">
    <location>
        <begin position="20"/>
        <end position="702"/>
    </location>
</feature>
<keyword evidence="4" id="KW-1185">Reference proteome</keyword>
<protein>
    <submittedName>
        <fullName evidence="3">Cell wall-binding repeat-containing protein</fullName>
    </submittedName>
</protein>
<evidence type="ECO:0000256" key="2">
    <source>
        <dbReference type="SAM" id="SignalP"/>
    </source>
</evidence>
<dbReference type="Proteomes" id="UP000442535">
    <property type="component" value="Unassembled WGS sequence"/>
</dbReference>
<sequence>MSLAFAATPLLNSSLPANAIPAEPAPATTESAPTAGDTTQDAARSRFETVWDNANAVVPFSTGSIISSCTPGQANPEATTKMLMAWNYMRSLNGLAPIEIPLDSPASAPAQAAALTAAIGPVASPNPAAIQGAACVTDDAQLASSAGVIARLEGIVTPATEILRYITEASTSNSNDNLGHRLELFAPQQARAAIGAVSIGTSGPTASSLQLFDSSYQQAGRPLNPPLWEDGRPSPNTITWPAAGFFPTKLLPTGANESISRWSFSARCSDLRSAKVTLTGPNGAIPLEVIRRNEPGVDPSLTPWDYAGYDTVLFKVPLSNLTIPEFYATSKYQVSVTGIQPAAGCTNTPTSASYTVDLFNSSWPADPYGDADGDGIENYQDPQPHIPDLHTNRIAGADRIETAAKIALAMAGSGNATGTPKKIYLARSDILVDALVGGALKDGPVLLLPPEGHPLPDTVTSVIKRLNPEEIIALGGPAAVSDSRLYEVAAGRKATRLGGSNRVATSIIIARRTGAAADSLYLAQAFGPGGSASPDALAGAALSDGPIVLVDSSAPTIATIRQLAADLQVKRVVALGGLGAVPVTLLSDIAVGRAATRLAGPDRYATSREVAREAYRLRPTTRAYLARGDVFADAVAGGKLSDGPLLLLPPKCQPLDRETLKTLSEIQAFQVTALGGESAVCEANLQATLQWPDVVNETVTEF</sequence>
<feature type="signal peptide" evidence="2">
    <location>
        <begin position="1"/>
        <end position="19"/>
    </location>
</feature>
<accession>A0A7K0K4U2</accession>
<reference evidence="3 4" key="1">
    <citation type="submission" date="2019-08" db="EMBL/GenBank/DDBJ databases">
        <title>In-depth cultivation of the pig gut microbiome towards novel bacterial diversity and tailored functional studies.</title>
        <authorList>
            <person name="Wylensek D."/>
            <person name="Hitch T.C.A."/>
            <person name="Clavel T."/>
        </authorList>
    </citation>
    <scope>NUCLEOTIDE SEQUENCE [LARGE SCALE GENOMIC DNA]</scope>
    <source>
        <strain evidence="3 4">RF-GAM-744-WT-7</strain>
    </source>
</reference>
<dbReference type="InterPro" id="IPR051922">
    <property type="entry name" value="Bact_Sporulation_Assoc"/>
</dbReference>
<organism evidence="3 4">
    <name type="scientific">Mobiluncus porci</name>
    <dbReference type="NCBI Taxonomy" id="2652278"/>
    <lineage>
        <taxon>Bacteria</taxon>
        <taxon>Bacillati</taxon>
        <taxon>Actinomycetota</taxon>
        <taxon>Actinomycetes</taxon>
        <taxon>Actinomycetales</taxon>
        <taxon>Actinomycetaceae</taxon>
        <taxon>Mobiluncus</taxon>
    </lineage>
</organism>
<keyword evidence="2" id="KW-0732">Signal</keyword>
<feature type="compositionally biased region" description="Low complexity" evidence="1">
    <location>
        <begin position="16"/>
        <end position="35"/>
    </location>
</feature>
<dbReference type="EMBL" id="VUMY01000021">
    <property type="protein sequence ID" value="MST50497.1"/>
    <property type="molecule type" value="Genomic_DNA"/>
</dbReference>
<feature type="region of interest" description="Disordered" evidence="1">
    <location>
        <begin position="16"/>
        <end position="41"/>
    </location>
</feature>
<dbReference type="PANTHER" id="PTHR30032:SF1">
    <property type="entry name" value="N-ACETYLMURAMOYL-L-ALANINE AMIDASE LYTC"/>
    <property type="match status" value="1"/>
</dbReference>
<dbReference type="Pfam" id="PF04122">
    <property type="entry name" value="CW_binding_2"/>
    <property type="match status" value="3"/>
</dbReference>